<keyword evidence="1" id="KW-0808">Transferase</keyword>
<keyword evidence="2" id="KW-1185">Reference proteome</keyword>
<reference evidence="1 2" key="1">
    <citation type="submission" date="2020-02" db="EMBL/GenBank/DDBJ databases">
        <title>Complete genome sequence of the novel Campylobacter species Candidatus Campylobacter infans.</title>
        <authorList>
            <person name="Duim B."/>
            <person name="Zomer A."/>
            <person name="van der Graaf L."/>
            <person name="Wagenaar J."/>
        </authorList>
    </citation>
    <scope>NUCLEOTIDE SEQUENCE [LARGE SCALE GENOMIC DNA]</scope>
    <source>
        <strain evidence="1 2">19S00001</strain>
    </source>
</reference>
<dbReference type="Gene3D" id="3.30.420.40">
    <property type="match status" value="1"/>
</dbReference>
<dbReference type="InterPro" id="IPR043129">
    <property type="entry name" value="ATPase_NBD"/>
</dbReference>
<gene>
    <name evidence="1" type="primary">tsaB</name>
    <name evidence="1" type="ORF">CINF_0245</name>
</gene>
<evidence type="ECO:0000313" key="1">
    <source>
        <dbReference type="EMBL" id="QLI04794.1"/>
    </source>
</evidence>
<dbReference type="SUPFAM" id="SSF53067">
    <property type="entry name" value="Actin-like ATPase domain"/>
    <property type="match status" value="1"/>
</dbReference>
<name>A0A7H9CKK5_9BACT</name>
<proteinExistence type="predicted"/>
<sequence>MLKKMKKIDLLVIALGAPLLVGVYENGSLIESKSFDEQASEALILALCDFNQKYHIQKIIYANTPGSFMGLKVAFVILKSYAIAKDCELFGVSGFALNAGGAIRANKNFCFVQENGKITLKKAEPTSFVLPQSLNDLSLSAQAEPVYCIEPV</sequence>
<protein>
    <submittedName>
        <fullName evidence="1">N6-L-threonylcarbamoyladenine synthase, TsaB subunit</fullName>
        <ecNumber evidence="1">2.3.1.234</ecNumber>
    </submittedName>
</protein>
<dbReference type="GO" id="GO:0061711">
    <property type="term" value="F:tRNA N(6)-L-threonylcarbamoyladenine synthase activity"/>
    <property type="evidence" value="ECO:0007669"/>
    <property type="project" value="UniProtKB-EC"/>
</dbReference>
<dbReference type="KEGG" id="cinf:CINF_0245"/>
<dbReference type="EMBL" id="CP049075">
    <property type="protein sequence ID" value="QLI04794.1"/>
    <property type="molecule type" value="Genomic_DNA"/>
</dbReference>
<evidence type="ECO:0000313" key="2">
    <source>
        <dbReference type="Proteomes" id="UP000509414"/>
    </source>
</evidence>
<organism evidence="1 2">
    <name type="scientific">Candidatus Campylobacter infans</name>
    <dbReference type="NCBI Taxonomy" id="2561898"/>
    <lineage>
        <taxon>Bacteria</taxon>
        <taxon>Pseudomonadati</taxon>
        <taxon>Campylobacterota</taxon>
        <taxon>Epsilonproteobacteria</taxon>
        <taxon>Campylobacterales</taxon>
        <taxon>Campylobacteraceae</taxon>
        <taxon>Campylobacter</taxon>
    </lineage>
</organism>
<dbReference type="Proteomes" id="UP000509414">
    <property type="component" value="Chromosome"/>
</dbReference>
<dbReference type="EC" id="2.3.1.234" evidence="1"/>
<keyword evidence="1" id="KW-0012">Acyltransferase</keyword>
<accession>A0A7H9CKK5</accession>
<dbReference type="AlphaFoldDB" id="A0A7H9CKK5"/>